<evidence type="ECO:0000313" key="13">
    <source>
        <dbReference type="EMBL" id="KAA6186372.1"/>
    </source>
</evidence>
<dbReference type="Proteomes" id="UP000322981">
    <property type="component" value="Unassembled WGS sequence"/>
</dbReference>
<evidence type="ECO:0000256" key="6">
    <source>
        <dbReference type="ARBA" id="ARBA00023065"/>
    </source>
</evidence>
<keyword evidence="8" id="KW-0139">CF(1)</keyword>
<evidence type="ECO:0000259" key="12">
    <source>
        <dbReference type="Pfam" id="PF02823"/>
    </source>
</evidence>
<dbReference type="OrthoDB" id="8546953at2"/>
<organism evidence="13 14">
    <name type="scientific">Thiohalocapsa marina</name>
    <dbReference type="NCBI Taxonomy" id="424902"/>
    <lineage>
        <taxon>Bacteria</taxon>
        <taxon>Pseudomonadati</taxon>
        <taxon>Pseudomonadota</taxon>
        <taxon>Gammaproteobacteria</taxon>
        <taxon>Chromatiales</taxon>
        <taxon>Chromatiaceae</taxon>
        <taxon>Thiohalocapsa</taxon>
    </lineage>
</organism>
<evidence type="ECO:0000313" key="14">
    <source>
        <dbReference type="Proteomes" id="UP000322981"/>
    </source>
</evidence>
<evidence type="ECO:0000256" key="8">
    <source>
        <dbReference type="ARBA" id="ARBA00023196"/>
    </source>
</evidence>
<comment type="subcellular location">
    <subcellularLocation>
        <location evidence="2">Endomembrane system</location>
        <topology evidence="2">Peripheral membrane protein</topology>
    </subcellularLocation>
</comment>
<dbReference type="NCBIfam" id="NF004871">
    <property type="entry name" value="PRK06228.1"/>
    <property type="match status" value="1"/>
</dbReference>
<keyword evidence="7" id="KW-0472">Membrane</keyword>
<reference evidence="13 14" key="1">
    <citation type="submission" date="2019-09" db="EMBL/GenBank/DDBJ databases">
        <title>Whole-genome sequence of the purple sulfur bacterium Thiohalocapsa marina DSM 19078.</title>
        <authorList>
            <person name="Kyndt J.A."/>
            <person name="Meyer T.E."/>
        </authorList>
    </citation>
    <scope>NUCLEOTIDE SEQUENCE [LARGE SCALE GENOMIC DNA]</scope>
    <source>
        <strain evidence="13 14">DSM 19078</strain>
    </source>
</reference>
<evidence type="ECO:0000256" key="9">
    <source>
        <dbReference type="ARBA" id="ARBA00030215"/>
    </source>
</evidence>
<dbReference type="NCBIfam" id="TIGR03166">
    <property type="entry name" value="alt_F1F0_F1_eps"/>
    <property type="match status" value="1"/>
</dbReference>
<evidence type="ECO:0000256" key="3">
    <source>
        <dbReference type="ARBA" id="ARBA00005712"/>
    </source>
</evidence>
<comment type="similarity">
    <text evidence="3">Belongs to the ATPase epsilon chain family.</text>
</comment>
<dbReference type="InterPro" id="IPR001469">
    <property type="entry name" value="ATP_synth_F1_dsu/esu"/>
</dbReference>
<feature type="coiled-coil region" evidence="11">
    <location>
        <begin position="86"/>
        <end position="120"/>
    </location>
</feature>
<dbReference type="InterPro" id="IPR036771">
    <property type="entry name" value="ATPsynth_dsu/esu_N"/>
</dbReference>
<evidence type="ECO:0000256" key="1">
    <source>
        <dbReference type="ARBA" id="ARBA00003543"/>
    </source>
</evidence>
<dbReference type="AlphaFoldDB" id="A0A5M8FSY2"/>
<evidence type="ECO:0000256" key="4">
    <source>
        <dbReference type="ARBA" id="ARBA00014480"/>
    </source>
</evidence>
<proteinExistence type="inferred from homology"/>
<dbReference type="Pfam" id="PF02823">
    <property type="entry name" value="ATP-synt_DE_N"/>
    <property type="match status" value="1"/>
</dbReference>
<evidence type="ECO:0000256" key="7">
    <source>
        <dbReference type="ARBA" id="ARBA00023136"/>
    </source>
</evidence>
<protein>
    <recommendedName>
        <fullName evidence="4">ATP synthase epsilon chain</fullName>
    </recommendedName>
    <alternativeName>
        <fullName evidence="10">ATP synthase F1 sector epsilon subunit</fullName>
    </alternativeName>
    <alternativeName>
        <fullName evidence="9">F-ATPase epsilon subunit</fullName>
    </alternativeName>
</protein>
<dbReference type="InterPro" id="IPR020546">
    <property type="entry name" value="ATP_synth_F1_dsu/esu_N"/>
</dbReference>
<dbReference type="CDD" id="cd12152">
    <property type="entry name" value="F1-ATPase_delta"/>
    <property type="match status" value="1"/>
</dbReference>
<dbReference type="Gene3D" id="2.60.15.10">
    <property type="entry name" value="F0F1 ATP synthase delta/epsilon subunit, N-terminal"/>
    <property type="match status" value="1"/>
</dbReference>
<accession>A0A5M8FSY2</accession>
<name>A0A5M8FSY2_9GAMM</name>
<dbReference type="GO" id="GO:0045259">
    <property type="term" value="C:proton-transporting ATP synthase complex"/>
    <property type="evidence" value="ECO:0007669"/>
    <property type="project" value="UniProtKB-KW"/>
</dbReference>
<evidence type="ECO:0000256" key="10">
    <source>
        <dbReference type="ARBA" id="ARBA00031795"/>
    </source>
</evidence>
<evidence type="ECO:0000256" key="2">
    <source>
        <dbReference type="ARBA" id="ARBA00004184"/>
    </source>
</evidence>
<dbReference type="InterPro" id="IPR024037">
    <property type="entry name" value="Alt_ATP_synth_F1_esu"/>
</dbReference>
<keyword evidence="14" id="KW-1185">Reference proteome</keyword>
<dbReference type="GO" id="GO:0046933">
    <property type="term" value="F:proton-transporting ATP synthase activity, rotational mechanism"/>
    <property type="evidence" value="ECO:0007669"/>
    <property type="project" value="InterPro"/>
</dbReference>
<dbReference type="EMBL" id="VWXX01000005">
    <property type="protein sequence ID" value="KAA6186372.1"/>
    <property type="molecule type" value="Genomic_DNA"/>
</dbReference>
<keyword evidence="11" id="KW-0175">Coiled coil</keyword>
<sequence length="130" mass="14119">MQLQVYLPTETLLDVPASKVIAEAEDGAFCLLPRHVDCVAALVPGILSYVTTAGEERFLAVDEGILVKAADRVRVSTLNAVTGTDLTELRQTVDEAFRALEEHEREARSALARLEAGTLRRFIEGEAIGP</sequence>
<keyword evidence="8" id="KW-0066">ATP synthesis</keyword>
<keyword evidence="5" id="KW-0813">Transport</keyword>
<keyword evidence="6" id="KW-0406">Ion transport</keyword>
<evidence type="ECO:0000256" key="11">
    <source>
        <dbReference type="SAM" id="Coils"/>
    </source>
</evidence>
<feature type="domain" description="ATP synthase F1 complex delta/epsilon subunit N-terminal" evidence="12">
    <location>
        <begin position="1"/>
        <end position="79"/>
    </location>
</feature>
<dbReference type="SUPFAM" id="SSF51344">
    <property type="entry name" value="Epsilon subunit of F1F0-ATP synthase N-terminal domain"/>
    <property type="match status" value="1"/>
</dbReference>
<gene>
    <name evidence="13" type="ORF">F2Q65_05205</name>
</gene>
<comment type="function">
    <text evidence="1">Produces ATP from ADP in the presence of a proton gradient across the membrane.</text>
</comment>
<evidence type="ECO:0000256" key="5">
    <source>
        <dbReference type="ARBA" id="ARBA00022448"/>
    </source>
</evidence>
<dbReference type="GO" id="GO:0012505">
    <property type="term" value="C:endomembrane system"/>
    <property type="evidence" value="ECO:0007669"/>
    <property type="project" value="UniProtKB-SubCell"/>
</dbReference>
<comment type="caution">
    <text evidence="13">The sequence shown here is derived from an EMBL/GenBank/DDBJ whole genome shotgun (WGS) entry which is preliminary data.</text>
</comment>